<dbReference type="HOGENOM" id="CLU_1353029_0_0_7"/>
<feature type="signal peptide" evidence="2">
    <location>
        <begin position="1"/>
        <end position="21"/>
    </location>
</feature>
<dbReference type="CDD" id="cd16325">
    <property type="entry name" value="LolA"/>
    <property type="match status" value="1"/>
</dbReference>
<dbReference type="STRING" id="316067.Geob_1914"/>
<proteinExistence type="predicted"/>
<dbReference type="RefSeq" id="WP_012647000.1">
    <property type="nucleotide sequence ID" value="NC_011979.1"/>
</dbReference>
<dbReference type="PANTHER" id="PTHR35869:SF1">
    <property type="entry name" value="OUTER-MEMBRANE LIPOPROTEIN CARRIER PROTEIN"/>
    <property type="match status" value="1"/>
</dbReference>
<keyword evidence="4" id="KW-1185">Reference proteome</keyword>
<keyword evidence="1 2" id="KW-0732">Signal</keyword>
<evidence type="ECO:0000313" key="3">
    <source>
        <dbReference type="EMBL" id="ACM20271.1"/>
    </source>
</evidence>
<keyword evidence="3" id="KW-0449">Lipoprotein</keyword>
<dbReference type="AlphaFoldDB" id="B9M805"/>
<gene>
    <name evidence="3" type="ordered locus">Geob_1914</name>
</gene>
<dbReference type="KEGG" id="geo:Geob_1914"/>
<accession>B9M805</accession>
<dbReference type="InterPro" id="IPR029046">
    <property type="entry name" value="LolA/LolB/LppX"/>
</dbReference>
<evidence type="ECO:0000256" key="1">
    <source>
        <dbReference type="ARBA" id="ARBA00022729"/>
    </source>
</evidence>
<name>B9M805_GEODF</name>
<dbReference type="InterPro" id="IPR004564">
    <property type="entry name" value="OM_lipoprot_carrier_LolA-like"/>
</dbReference>
<evidence type="ECO:0000256" key="2">
    <source>
        <dbReference type="SAM" id="SignalP"/>
    </source>
</evidence>
<feature type="chain" id="PRO_5002886745" evidence="2">
    <location>
        <begin position="22"/>
        <end position="202"/>
    </location>
</feature>
<evidence type="ECO:0000313" key="4">
    <source>
        <dbReference type="Proteomes" id="UP000007721"/>
    </source>
</evidence>
<reference evidence="3 4" key="1">
    <citation type="submission" date="2009-01" db="EMBL/GenBank/DDBJ databases">
        <title>Complete sequence of Geobacter sp. FRC-32.</title>
        <authorList>
            <consortium name="US DOE Joint Genome Institute"/>
            <person name="Lucas S."/>
            <person name="Copeland A."/>
            <person name="Lapidus A."/>
            <person name="Glavina del Rio T."/>
            <person name="Dalin E."/>
            <person name="Tice H."/>
            <person name="Bruce D."/>
            <person name="Goodwin L."/>
            <person name="Pitluck S."/>
            <person name="Saunders E."/>
            <person name="Brettin T."/>
            <person name="Detter J.C."/>
            <person name="Han C."/>
            <person name="Larimer F."/>
            <person name="Land M."/>
            <person name="Hauser L."/>
            <person name="Kyrpides N."/>
            <person name="Ovchinnikova G."/>
            <person name="Kostka J."/>
            <person name="Richardson P."/>
        </authorList>
    </citation>
    <scope>NUCLEOTIDE SEQUENCE [LARGE SCALE GENOMIC DNA]</scope>
    <source>
        <strain evidence="4">DSM 22248 / JCM 15807 / FRC-32</strain>
    </source>
</reference>
<protein>
    <submittedName>
        <fullName evidence="3">Outer membrane lipoprotein carrier/sorting protein LolA</fullName>
    </submittedName>
</protein>
<dbReference type="OrthoDB" id="5395041at2"/>
<sequence length="202" mass="22834">MKKILLVLLFISFCLGQSAHAAPNKALEALETLRRGFSGMNDFTADIVQEKQMAMMKRKMVSKGIVRFRKPGTFFMELLPPYASRLLLRDNVLTMRLPEQGVTDRIVLPPDESLDKWFAYLAKPMTKLPEGMEVRADRQGSTWNVQLSPKGKGGVKDLAISFDADGKIKRLAIDERNGDRTVIKFANMRRNAGLTEKDFLLD</sequence>
<organism evidence="3 4">
    <name type="scientific">Geotalea daltonii (strain DSM 22248 / JCM 15807 / FRC-32)</name>
    <name type="common">Geobacter daltonii</name>
    <dbReference type="NCBI Taxonomy" id="316067"/>
    <lineage>
        <taxon>Bacteria</taxon>
        <taxon>Pseudomonadati</taxon>
        <taxon>Thermodesulfobacteriota</taxon>
        <taxon>Desulfuromonadia</taxon>
        <taxon>Geobacterales</taxon>
        <taxon>Geobacteraceae</taxon>
        <taxon>Geotalea</taxon>
    </lineage>
</organism>
<dbReference type="eggNOG" id="COG2834">
    <property type="taxonomic scope" value="Bacteria"/>
</dbReference>
<dbReference type="EMBL" id="CP001390">
    <property type="protein sequence ID" value="ACM20271.1"/>
    <property type="molecule type" value="Genomic_DNA"/>
</dbReference>
<dbReference type="Gene3D" id="2.50.20.10">
    <property type="entry name" value="Lipoprotein localisation LolA/LolB/LppX"/>
    <property type="match status" value="1"/>
</dbReference>
<dbReference type="SUPFAM" id="SSF89392">
    <property type="entry name" value="Prokaryotic lipoproteins and lipoprotein localization factors"/>
    <property type="match status" value="1"/>
</dbReference>
<dbReference type="PANTHER" id="PTHR35869">
    <property type="entry name" value="OUTER-MEMBRANE LIPOPROTEIN CARRIER PROTEIN"/>
    <property type="match status" value="1"/>
</dbReference>
<dbReference type="Proteomes" id="UP000007721">
    <property type="component" value="Chromosome"/>
</dbReference>
<dbReference type="Pfam" id="PF03548">
    <property type="entry name" value="LolA"/>
    <property type="match status" value="1"/>
</dbReference>